<dbReference type="Gene3D" id="3.20.20.100">
    <property type="entry name" value="NADP-dependent oxidoreductase domain"/>
    <property type="match status" value="1"/>
</dbReference>
<feature type="domain" description="NADP-dependent oxidoreductase" evidence="9">
    <location>
        <begin position="46"/>
        <end position="164"/>
    </location>
</feature>
<gene>
    <name evidence="10" type="ORF">WR25_26195</name>
</gene>
<dbReference type="AlphaFoldDB" id="A0A2A2LGH8"/>
<dbReference type="InterPro" id="IPR023210">
    <property type="entry name" value="NADP_OxRdtase_dom"/>
</dbReference>
<dbReference type="EMBL" id="LIAE01006791">
    <property type="protein sequence ID" value="PAV85264.1"/>
    <property type="molecule type" value="Genomic_DNA"/>
</dbReference>
<dbReference type="GO" id="GO:0006750">
    <property type="term" value="P:glutathione biosynthetic process"/>
    <property type="evidence" value="ECO:0007669"/>
    <property type="project" value="UniProtKB-UniPathway"/>
</dbReference>
<evidence type="ECO:0000256" key="6">
    <source>
        <dbReference type="ARBA" id="ARBA00031154"/>
    </source>
</evidence>
<evidence type="ECO:0000256" key="2">
    <source>
        <dbReference type="ARBA" id="ARBA00008612"/>
    </source>
</evidence>
<evidence type="ECO:0000256" key="3">
    <source>
        <dbReference type="ARBA" id="ARBA00011532"/>
    </source>
</evidence>
<comment type="similarity">
    <text evidence="2">Belongs to the aldo/keto reductase family. Glutamate--cysteine ligase light chain subfamily.</text>
</comment>
<dbReference type="Proteomes" id="UP000218231">
    <property type="component" value="Unassembled WGS sequence"/>
</dbReference>
<comment type="pathway">
    <text evidence="1">Sulfur metabolism; glutathione biosynthesis; glutathione from L-cysteine and L-glutamate: step 1/2.</text>
</comment>
<evidence type="ECO:0000313" key="11">
    <source>
        <dbReference type="Proteomes" id="UP000218231"/>
    </source>
</evidence>
<dbReference type="GO" id="GO:0017109">
    <property type="term" value="C:glutamate-cysteine ligase complex"/>
    <property type="evidence" value="ECO:0007669"/>
    <property type="project" value="TreeGrafter"/>
</dbReference>
<sequence>MSCSFVIHTGNLNEMEKSGIYTPQAESENKYSHSNDTKTTLKIFLSSIRPKYVESAFKAVLDSINESFISTLIIDFPKDECDSLEDDEWLRRILPIWSVLEDLIDEGKVLALGVADLGVDRLRLLVESTERHPPKVNHFSIDGCCTVPPELVEYAKSHDIQLLTHNDARIRMDDDATLRQTVQSIVKSDLTNYERIWTAREFSQMSNGFQDVIERDYIKNWDVGRCDSAYFGYTSCGQKYALVVNSGIGVGYKVRVIFECTKEGLFGTDKIFIYDISSHLTAKDYQAAVTQWKKKLNKLDTYIRS</sequence>
<dbReference type="GO" id="GO:0030234">
    <property type="term" value="F:enzyme regulator activity"/>
    <property type="evidence" value="ECO:0007669"/>
    <property type="project" value="TreeGrafter"/>
</dbReference>
<keyword evidence="11" id="KW-1185">Reference proteome</keyword>
<dbReference type="GO" id="GO:0035226">
    <property type="term" value="F:glutamate-cysteine ligase catalytic subunit binding"/>
    <property type="evidence" value="ECO:0007669"/>
    <property type="project" value="InterPro"/>
</dbReference>
<comment type="caution">
    <text evidence="10">The sequence shown here is derived from an EMBL/GenBank/DDBJ whole genome shotgun (WGS) entry which is preliminary data.</text>
</comment>
<dbReference type="OrthoDB" id="6065624at2759"/>
<evidence type="ECO:0000313" key="10">
    <source>
        <dbReference type="EMBL" id="PAV85264.1"/>
    </source>
</evidence>
<dbReference type="PANTHER" id="PTHR13295:SF4">
    <property type="entry name" value="GLUTAMATE--CYSTEINE LIGASE REGULATORY SUBUNIT"/>
    <property type="match status" value="1"/>
</dbReference>
<dbReference type="UniPathway" id="UPA00142">
    <property type="reaction ID" value="UER00209"/>
</dbReference>
<evidence type="ECO:0000256" key="5">
    <source>
        <dbReference type="ARBA" id="ARBA00030406"/>
    </source>
</evidence>
<dbReference type="InterPro" id="IPR036812">
    <property type="entry name" value="NAD(P)_OxRdtase_dom_sf"/>
</dbReference>
<protein>
    <recommendedName>
        <fullName evidence="7">GCS light chain</fullName>
    </recommendedName>
    <alternativeName>
        <fullName evidence="5">Gamma-ECS regulatory subunit</fullName>
    </alternativeName>
    <alternativeName>
        <fullName evidence="8">Gamma-glutamylcysteine synthetase regulatory subunit</fullName>
    </alternativeName>
    <alternativeName>
        <fullName evidence="6">Glutamate--cysteine ligase modifier subunit</fullName>
    </alternativeName>
</protein>
<evidence type="ECO:0000259" key="9">
    <source>
        <dbReference type="Pfam" id="PF00248"/>
    </source>
</evidence>
<organism evidence="10 11">
    <name type="scientific">Diploscapter pachys</name>
    <dbReference type="NCBI Taxonomy" id="2018661"/>
    <lineage>
        <taxon>Eukaryota</taxon>
        <taxon>Metazoa</taxon>
        <taxon>Ecdysozoa</taxon>
        <taxon>Nematoda</taxon>
        <taxon>Chromadorea</taxon>
        <taxon>Rhabditida</taxon>
        <taxon>Rhabditina</taxon>
        <taxon>Rhabditomorpha</taxon>
        <taxon>Rhabditoidea</taxon>
        <taxon>Rhabditidae</taxon>
        <taxon>Diploscapter</taxon>
    </lineage>
</organism>
<evidence type="ECO:0000256" key="1">
    <source>
        <dbReference type="ARBA" id="ARBA00005006"/>
    </source>
</evidence>
<dbReference type="SUPFAM" id="SSF51430">
    <property type="entry name" value="NAD(P)-linked oxidoreductase"/>
    <property type="match status" value="1"/>
</dbReference>
<keyword evidence="4" id="KW-0317">Glutathione biosynthesis</keyword>
<dbReference type="Pfam" id="PF00248">
    <property type="entry name" value="Aldo_ket_red"/>
    <property type="match status" value="1"/>
</dbReference>
<proteinExistence type="inferred from homology"/>
<evidence type="ECO:0000256" key="4">
    <source>
        <dbReference type="ARBA" id="ARBA00022684"/>
    </source>
</evidence>
<dbReference type="InterPro" id="IPR032963">
    <property type="entry name" value="Gclm"/>
</dbReference>
<evidence type="ECO:0000256" key="8">
    <source>
        <dbReference type="ARBA" id="ARBA00032926"/>
    </source>
</evidence>
<reference evidence="10 11" key="1">
    <citation type="journal article" date="2017" name="Curr. Biol.">
        <title>Genome architecture and evolution of a unichromosomal asexual nematode.</title>
        <authorList>
            <person name="Fradin H."/>
            <person name="Zegar C."/>
            <person name="Gutwein M."/>
            <person name="Lucas J."/>
            <person name="Kovtun M."/>
            <person name="Corcoran D."/>
            <person name="Baugh L.R."/>
            <person name="Kiontke K."/>
            <person name="Gunsalus K."/>
            <person name="Fitch D.H."/>
            <person name="Piano F."/>
        </authorList>
    </citation>
    <scope>NUCLEOTIDE SEQUENCE [LARGE SCALE GENOMIC DNA]</scope>
    <source>
        <strain evidence="10">PF1309</strain>
    </source>
</reference>
<comment type="subunit">
    <text evidence="3">Heterodimer of a catalytic heavy chain and a regulatory light chain.</text>
</comment>
<dbReference type="PANTHER" id="PTHR13295">
    <property type="entry name" value="GLUTAMATE CYSTEINE LIGASE REGULATORY SUBUNIT"/>
    <property type="match status" value="1"/>
</dbReference>
<dbReference type="STRING" id="2018661.A0A2A2LGH8"/>
<evidence type="ECO:0000256" key="7">
    <source>
        <dbReference type="ARBA" id="ARBA00031732"/>
    </source>
</evidence>
<accession>A0A2A2LGH8</accession>
<name>A0A2A2LGH8_9BILA</name>